<keyword evidence="3 6" id="KW-0808">Transferase</keyword>
<keyword evidence="9" id="KW-1185">Reference proteome</keyword>
<dbReference type="Proteomes" id="UP000324832">
    <property type="component" value="Unassembled WGS sequence"/>
</dbReference>
<dbReference type="Gene3D" id="3.40.50.150">
    <property type="entry name" value="Vaccinia Virus protein VP39"/>
    <property type="match status" value="1"/>
</dbReference>
<sequence length="421" mass="46355">MDVIHDWLTETPTHTCLRVNILKSFDIMNLEKTLVTLGEKLNTAHLPNFYFLKPDCLILERWPEGITTEKAKCEVIVDGACAAAVLRGSHVFAPGVLGLPPNCKLDDVVDIYGDIDGKCKRGLKIGFDGVKRFAGVGCLKKLRRDLFDEGIQPSGIAVQTLLPASRLPVVNDTLFPTGQVLLQNLPSLVCGWVVNAQPNEYILDMCAAPGNKTTHLAEMALNKAYITALDKSERRVNLIRETCAKQGVTCVTAFVCDSRQCYSNNSNGGITSPPFPLDSFDKVLLDAPCSGLGQRPQLVNKMSPKMLQSFKYVQRKLFEAAEKVLKVGGKLVYSTCTTTLEENEDMVKWALQNLPSLRLIPAEPLHGGPGLGSSSLTTEERLMVQRFGPENDPLRPTEDIYRNSIGFFIAAFTKVQQNTLI</sequence>
<dbReference type="Pfam" id="PF01189">
    <property type="entry name" value="Methyltr_RsmB-F"/>
    <property type="match status" value="1"/>
</dbReference>
<proteinExistence type="inferred from homology"/>
<dbReference type="PRINTS" id="PR02008">
    <property type="entry name" value="RCMTFAMILY"/>
</dbReference>
<protein>
    <recommendedName>
        <fullName evidence="7">SAM-dependent MTase RsmB/NOP-type domain-containing protein</fullName>
    </recommendedName>
</protein>
<dbReference type="GO" id="GO:0001510">
    <property type="term" value="P:RNA methylation"/>
    <property type="evidence" value="ECO:0007669"/>
    <property type="project" value="InterPro"/>
</dbReference>
<reference evidence="8 9" key="1">
    <citation type="submission" date="2017-07" db="EMBL/GenBank/DDBJ databases">
        <authorList>
            <person name="Talla V."/>
            <person name="Backstrom N."/>
        </authorList>
    </citation>
    <scope>NUCLEOTIDE SEQUENCE [LARGE SCALE GENOMIC DNA]</scope>
</reference>
<dbReference type="GO" id="GO:0008173">
    <property type="term" value="F:RNA methyltransferase activity"/>
    <property type="evidence" value="ECO:0007669"/>
    <property type="project" value="InterPro"/>
</dbReference>
<evidence type="ECO:0000256" key="1">
    <source>
        <dbReference type="ARBA" id="ARBA00007494"/>
    </source>
</evidence>
<dbReference type="PANTHER" id="PTHR22807:SF34">
    <property type="entry name" value="TRNA (CYTOSINE(72)-C(5))-METHYLTRANSFERASE NSUN6"/>
    <property type="match status" value="1"/>
</dbReference>
<evidence type="ECO:0000313" key="9">
    <source>
        <dbReference type="Proteomes" id="UP000324832"/>
    </source>
</evidence>
<dbReference type="SUPFAM" id="SSF88697">
    <property type="entry name" value="PUA domain-like"/>
    <property type="match status" value="1"/>
</dbReference>
<comment type="similarity">
    <text evidence="1 6">Belongs to the class I-like SAM-binding methyltransferase superfamily. RsmB/NOP family.</text>
</comment>
<dbReference type="GO" id="GO:0003723">
    <property type="term" value="F:RNA binding"/>
    <property type="evidence" value="ECO:0007669"/>
    <property type="project" value="UniProtKB-UniRule"/>
</dbReference>
<organism evidence="8 9">
    <name type="scientific">Leptidea sinapis</name>
    <dbReference type="NCBI Taxonomy" id="189913"/>
    <lineage>
        <taxon>Eukaryota</taxon>
        <taxon>Metazoa</taxon>
        <taxon>Ecdysozoa</taxon>
        <taxon>Arthropoda</taxon>
        <taxon>Hexapoda</taxon>
        <taxon>Insecta</taxon>
        <taxon>Pterygota</taxon>
        <taxon>Neoptera</taxon>
        <taxon>Endopterygota</taxon>
        <taxon>Lepidoptera</taxon>
        <taxon>Glossata</taxon>
        <taxon>Ditrysia</taxon>
        <taxon>Papilionoidea</taxon>
        <taxon>Pieridae</taxon>
        <taxon>Dismorphiinae</taxon>
        <taxon>Leptidea</taxon>
    </lineage>
</organism>
<evidence type="ECO:0000256" key="3">
    <source>
        <dbReference type="ARBA" id="ARBA00022679"/>
    </source>
</evidence>
<dbReference type="PROSITE" id="PS01153">
    <property type="entry name" value="NOL1_NOP2_SUN"/>
    <property type="match status" value="1"/>
</dbReference>
<dbReference type="AlphaFoldDB" id="A0A5E4PUD6"/>
<keyword evidence="5 6" id="KW-0694">RNA-binding</keyword>
<dbReference type="SUPFAM" id="SSF53335">
    <property type="entry name" value="S-adenosyl-L-methionine-dependent methyltransferases"/>
    <property type="match status" value="1"/>
</dbReference>
<feature type="binding site" evidence="6">
    <location>
        <position position="286"/>
    </location>
    <ligand>
        <name>S-adenosyl-L-methionine</name>
        <dbReference type="ChEBI" id="CHEBI:59789"/>
    </ligand>
</feature>
<feature type="active site" description="Nucleophile" evidence="6">
    <location>
        <position position="336"/>
    </location>
</feature>
<dbReference type="InterPro" id="IPR018314">
    <property type="entry name" value="RsmB/NOL1/NOP2-like_CS"/>
</dbReference>
<keyword evidence="4 6" id="KW-0949">S-adenosyl-L-methionine</keyword>
<dbReference type="CDD" id="cd02440">
    <property type="entry name" value="AdoMet_MTases"/>
    <property type="match status" value="1"/>
</dbReference>
<dbReference type="EMBL" id="FZQP02000582">
    <property type="protein sequence ID" value="VVC89621.1"/>
    <property type="molecule type" value="Genomic_DNA"/>
</dbReference>
<dbReference type="InterPro" id="IPR049560">
    <property type="entry name" value="MeTrfase_RsmB-F_NOP2_cat"/>
</dbReference>
<evidence type="ECO:0000256" key="5">
    <source>
        <dbReference type="ARBA" id="ARBA00022884"/>
    </source>
</evidence>
<feature type="binding site" evidence="6">
    <location>
        <begin position="206"/>
        <end position="212"/>
    </location>
    <ligand>
        <name>S-adenosyl-L-methionine</name>
        <dbReference type="ChEBI" id="CHEBI:59789"/>
    </ligand>
</feature>
<evidence type="ECO:0000256" key="6">
    <source>
        <dbReference type="PROSITE-ProRule" id="PRU01023"/>
    </source>
</evidence>
<dbReference type="InterPro" id="IPR023267">
    <property type="entry name" value="RCMT"/>
</dbReference>
<accession>A0A5E4PUD6</accession>
<gene>
    <name evidence="8" type="ORF">LSINAPIS_LOCUS2695</name>
</gene>
<dbReference type="InterPro" id="IPR001678">
    <property type="entry name" value="MeTrfase_RsmB-F_NOP2_dom"/>
</dbReference>
<feature type="binding site" evidence="6">
    <location>
        <position position="257"/>
    </location>
    <ligand>
        <name>S-adenosyl-L-methionine</name>
        <dbReference type="ChEBI" id="CHEBI:59789"/>
    </ligand>
</feature>
<name>A0A5E4PUD6_9NEOP</name>
<dbReference type="InterPro" id="IPR029063">
    <property type="entry name" value="SAM-dependent_MTases_sf"/>
</dbReference>
<evidence type="ECO:0000259" key="7">
    <source>
        <dbReference type="PROSITE" id="PS51686"/>
    </source>
</evidence>
<feature type="binding site" evidence="6">
    <location>
        <position position="230"/>
    </location>
    <ligand>
        <name>S-adenosyl-L-methionine</name>
        <dbReference type="ChEBI" id="CHEBI:59789"/>
    </ligand>
</feature>
<feature type="domain" description="SAM-dependent MTase RsmB/NOP-type" evidence="7">
    <location>
        <begin position="111"/>
        <end position="415"/>
    </location>
</feature>
<keyword evidence="2 6" id="KW-0489">Methyltransferase</keyword>
<dbReference type="PANTHER" id="PTHR22807">
    <property type="entry name" value="NOP2 YEAST -RELATED NOL1/NOP2/FMU SUN DOMAIN-CONTAINING"/>
    <property type="match status" value="1"/>
</dbReference>
<evidence type="ECO:0000256" key="4">
    <source>
        <dbReference type="ARBA" id="ARBA00022691"/>
    </source>
</evidence>
<evidence type="ECO:0000313" key="8">
    <source>
        <dbReference type="EMBL" id="VVC89621.1"/>
    </source>
</evidence>
<evidence type="ECO:0000256" key="2">
    <source>
        <dbReference type="ARBA" id="ARBA00022603"/>
    </source>
</evidence>
<dbReference type="InterPro" id="IPR015947">
    <property type="entry name" value="PUA-like_sf"/>
</dbReference>
<dbReference type="PROSITE" id="PS50890">
    <property type="entry name" value="PUA"/>
    <property type="match status" value="1"/>
</dbReference>
<dbReference type="CDD" id="cd21150">
    <property type="entry name" value="PUA_NSun6-like"/>
    <property type="match status" value="1"/>
</dbReference>
<dbReference type="PROSITE" id="PS51686">
    <property type="entry name" value="SAM_MT_RSMB_NOP"/>
    <property type="match status" value="1"/>
</dbReference>